<evidence type="ECO:0000256" key="3">
    <source>
        <dbReference type="ARBA" id="ARBA00023235"/>
    </source>
</evidence>
<evidence type="ECO:0000256" key="4">
    <source>
        <dbReference type="HAMAP-Rule" id="MF_00171"/>
    </source>
</evidence>
<dbReference type="InterPro" id="IPR001406">
    <property type="entry name" value="PsdUridine_synth_TruA"/>
</dbReference>
<dbReference type="PIRSF" id="PIRSF001430">
    <property type="entry name" value="tRNA_psdUrid_synth"/>
    <property type="match status" value="1"/>
</dbReference>
<reference evidence="9 10" key="1">
    <citation type="submission" date="2013-02" db="EMBL/GenBank/DDBJ databases">
        <title>Genome sequence of Clostridium saccharoperbutylacetonicum N1-4(HMT).</title>
        <authorList>
            <person name="Poehlein A."/>
            <person name="Daniel R."/>
        </authorList>
    </citation>
    <scope>NUCLEOTIDE SEQUENCE [LARGE SCALE GENOMIC DNA]</scope>
    <source>
        <strain evidence="10">N1-4(HMT)</strain>
    </source>
</reference>
<dbReference type="HAMAP" id="MF_00171">
    <property type="entry name" value="TruA"/>
    <property type="match status" value="1"/>
</dbReference>
<comment type="catalytic activity">
    <reaction evidence="4 7">
        <text>uridine(38/39/40) in tRNA = pseudouridine(38/39/40) in tRNA</text>
        <dbReference type="Rhea" id="RHEA:22376"/>
        <dbReference type="Rhea" id="RHEA-COMP:10085"/>
        <dbReference type="Rhea" id="RHEA-COMP:10087"/>
        <dbReference type="ChEBI" id="CHEBI:65314"/>
        <dbReference type="ChEBI" id="CHEBI:65315"/>
        <dbReference type="EC" id="5.4.99.12"/>
    </reaction>
</comment>
<comment type="function">
    <text evidence="4">Formation of pseudouridine at positions 38, 39 and 40 in the anticodon stem and loop of transfer RNAs.</text>
</comment>
<dbReference type="FunFam" id="3.30.70.580:FF:000001">
    <property type="entry name" value="tRNA pseudouridine synthase A"/>
    <property type="match status" value="1"/>
</dbReference>
<dbReference type="PATRIC" id="fig|931276.5.peg.197"/>
<dbReference type="GO" id="GO:0003723">
    <property type="term" value="F:RNA binding"/>
    <property type="evidence" value="ECO:0007669"/>
    <property type="project" value="InterPro"/>
</dbReference>
<dbReference type="EMBL" id="CP004121">
    <property type="protein sequence ID" value="AGF54040.1"/>
    <property type="molecule type" value="Genomic_DNA"/>
</dbReference>
<gene>
    <name evidence="4 9" type="primary">truA</name>
    <name evidence="9" type="ORF">Cspa_c02220</name>
</gene>
<dbReference type="Pfam" id="PF01416">
    <property type="entry name" value="PseudoU_synth_1"/>
    <property type="match status" value="2"/>
</dbReference>
<evidence type="ECO:0000256" key="7">
    <source>
        <dbReference type="RuleBase" id="RU003792"/>
    </source>
</evidence>
<evidence type="ECO:0000259" key="8">
    <source>
        <dbReference type="Pfam" id="PF01416"/>
    </source>
</evidence>
<proteinExistence type="inferred from homology"/>
<accession>M1LMK3</accession>
<evidence type="ECO:0000256" key="5">
    <source>
        <dbReference type="PIRSR" id="PIRSR001430-1"/>
    </source>
</evidence>
<evidence type="ECO:0000256" key="1">
    <source>
        <dbReference type="ARBA" id="ARBA00009375"/>
    </source>
</evidence>
<comment type="subunit">
    <text evidence="4">Homodimer.</text>
</comment>
<evidence type="ECO:0000313" key="10">
    <source>
        <dbReference type="Proteomes" id="UP000011728"/>
    </source>
</evidence>
<feature type="active site" description="Nucleophile" evidence="4 5">
    <location>
        <position position="52"/>
    </location>
</feature>
<dbReference type="InterPro" id="IPR020095">
    <property type="entry name" value="PsdUridine_synth_TruA_C"/>
</dbReference>
<organism evidence="9 10">
    <name type="scientific">Clostridium saccharoperbutylacetonicum N1-4(HMT)</name>
    <dbReference type="NCBI Taxonomy" id="931276"/>
    <lineage>
        <taxon>Bacteria</taxon>
        <taxon>Bacillati</taxon>
        <taxon>Bacillota</taxon>
        <taxon>Clostridia</taxon>
        <taxon>Eubacteriales</taxon>
        <taxon>Clostridiaceae</taxon>
        <taxon>Clostridium</taxon>
    </lineage>
</organism>
<comment type="caution">
    <text evidence="4">Lacks conserved residue(s) required for the propagation of feature annotation.</text>
</comment>
<feature type="domain" description="Pseudouridine synthase I TruA alpha/beta" evidence="8">
    <location>
        <begin position="143"/>
        <end position="244"/>
    </location>
</feature>
<dbReference type="CDD" id="cd02570">
    <property type="entry name" value="PseudoU_synth_EcTruA"/>
    <property type="match status" value="1"/>
</dbReference>
<feature type="domain" description="Pseudouridine synthase I TruA alpha/beta" evidence="8">
    <location>
        <begin position="8"/>
        <end position="104"/>
    </location>
</feature>
<name>M1LMK3_9CLOT</name>
<dbReference type="InterPro" id="IPR020097">
    <property type="entry name" value="PsdUridine_synth_TruA_a/b_dom"/>
</dbReference>
<keyword evidence="3 4" id="KW-0413">Isomerase</keyword>
<dbReference type="EC" id="5.4.99.12" evidence="4"/>
<dbReference type="Proteomes" id="UP000011728">
    <property type="component" value="Chromosome"/>
</dbReference>
<dbReference type="RefSeq" id="WP_015390366.1">
    <property type="nucleotide sequence ID" value="NC_020291.1"/>
</dbReference>
<dbReference type="PANTHER" id="PTHR11142">
    <property type="entry name" value="PSEUDOURIDYLATE SYNTHASE"/>
    <property type="match status" value="1"/>
</dbReference>
<comment type="similarity">
    <text evidence="1 4 7">Belongs to the tRNA pseudouridine synthase TruA family.</text>
</comment>
<protein>
    <recommendedName>
        <fullName evidence="4">tRNA pseudouridine synthase A</fullName>
        <ecNumber evidence="4">5.4.99.12</ecNumber>
    </recommendedName>
    <alternativeName>
        <fullName evidence="4">tRNA pseudouridine(38-40) synthase</fullName>
    </alternativeName>
    <alternativeName>
        <fullName evidence="4">tRNA pseudouridylate synthase I</fullName>
    </alternativeName>
    <alternativeName>
        <fullName evidence="4">tRNA-uridine isomerase I</fullName>
    </alternativeName>
</protein>
<dbReference type="GO" id="GO:0031119">
    <property type="term" value="P:tRNA pseudouridine synthesis"/>
    <property type="evidence" value="ECO:0007669"/>
    <property type="project" value="UniProtKB-UniRule"/>
</dbReference>
<evidence type="ECO:0000313" key="9">
    <source>
        <dbReference type="EMBL" id="AGF54040.1"/>
    </source>
</evidence>
<dbReference type="KEGG" id="csr:Cspa_c02220"/>
<feature type="binding site" evidence="4 6">
    <location>
        <position position="110"/>
    </location>
    <ligand>
        <name>substrate</name>
    </ligand>
</feature>
<evidence type="ECO:0000256" key="6">
    <source>
        <dbReference type="PIRSR" id="PIRSR001430-2"/>
    </source>
</evidence>
<dbReference type="Gene3D" id="3.30.70.660">
    <property type="entry name" value="Pseudouridine synthase I, catalytic domain, C-terminal subdomain"/>
    <property type="match status" value="1"/>
</dbReference>
<dbReference type="InterPro" id="IPR020103">
    <property type="entry name" value="PsdUridine_synth_cat_dom_sf"/>
</dbReference>
<dbReference type="GO" id="GO:0160147">
    <property type="term" value="F:tRNA pseudouridine(38-40) synthase activity"/>
    <property type="evidence" value="ECO:0007669"/>
    <property type="project" value="UniProtKB-EC"/>
</dbReference>
<keyword evidence="10" id="KW-1185">Reference proteome</keyword>
<dbReference type="Gene3D" id="3.30.70.580">
    <property type="entry name" value="Pseudouridine synthase I, catalytic domain, N-terminal subdomain"/>
    <property type="match status" value="1"/>
</dbReference>
<dbReference type="SUPFAM" id="SSF55120">
    <property type="entry name" value="Pseudouridine synthase"/>
    <property type="match status" value="1"/>
</dbReference>
<dbReference type="NCBIfam" id="TIGR00071">
    <property type="entry name" value="hisT_truA"/>
    <property type="match status" value="1"/>
</dbReference>
<dbReference type="OrthoDB" id="9811823at2"/>
<dbReference type="STRING" id="36745.CLSAP_02190"/>
<dbReference type="HOGENOM" id="CLU_014673_0_1_9"/>
<dbReference type="eggNOG" id="COG0101">
    <property type="taxonomic scope" value="Bacteria"/>
</dbReference>
<dbReference type="PANTHER" id="PTHR11142:SF0">
    <property type="entry name" value="TRNA PSEUDOURIDINE SYNTHASE-LIKE 1"/>
    <property type="match status" value="1"/>
</dbReference>
<keyword evidence="2 4" id="KW-0819">tRNA processing</keyword>
<sequence>MRNIKLLIEFDGSNFSGWQRQPKGRTVQNVIEAAISKATGEQIMINGSSRTDAGVHAREMVANFFTNSTIPGEKFREALNTRLPNDVSIIKSEEVDDSFHARYSSKGKTYSYTIVNREERLSLGYQYLYQYKYKLDINEMKKACKYFIGSHDFRAFMSPGSSAKTTVRDIKELFIEEDGDRIKIIITADGFLYNMVRIIVGTLLKVGNGRLNADEIEEIIIEGNRKKAGMCIPPNGLILEKVFY</sequence>
<evidence type="ECO:0000256" key="2">
    <source>
        <dbReference type="ARBA" id="ARBA00022694"/>
    </source>
</evidence>
<dbReference type="InterPro" id="IPR020094">
    <property type="entry name" value="TruA/RsuA/RluB/E/F_N"/>
</dbReference>
<dbReference type="AlphaFoldDB" id="M1LMK3"/>